<protein>
    <submittedName>
        <fullName evidence="1">Uncharacterized protein</fullName>
    </submittedName>
</protein>
<dbReference type="HOGENOM" id="CLU_2625293_0_0_1"/>
<sequence>MEMAKVMEDHGVVANLKEFPEINWRARFILMGSICPFSNDVFGSMFQKTASRSRIARDAPLRQKIRESPVCNNESPGL</sequence>
<dbReference type="Gramene" id="ERN00063">
    <property type="protein sequence ID" value="ERN00063"/>
    <property type="gene ID" value="AMTR_s00105p00100250"/>
</dbReference>
<reference evidence="2" key="1">
    <citation type="journal article" date="2013" name="Science">
        <title>The Amborella genome and the evolution of flowering plants.</title>
        <authorList>
            <consortium name="Amborella Genome Project"/>
        </authorList>
    </citation>
    <scope>NUCLEOTIDE SEQUENCE [LARGE SCALE GENOMIC DNA]</scope>
</reference>
<keyword evidence="2" id="KW-1185">Reference proteome</keyword>
<evidence type="ECO:0000313" key="2">
    <source>
        <dbReference type="Proteomes" id="UP000017836"/>
    </source>
</evidence>
<dbReference type="AlphaFoldDB" id="W1NWP2"/>
<organism evidence="1 2">
    <name type="scientific">Amborella trichopoda</name>
    <dbReference type="NCBI Taxonomy" id="13333"/>
    <lineage>
        <taxon>Eukaryota</taxon>
        <taxon>Viridiplantae</taxon>
        <taxon>Streptophyta</taxon>
        <taxon>Embryophyta</taxon>
        <taxon>Tracheophyta</taxon>
        <taxon>Spermatophyta</taxon>
        <taxon>Magnoliopsida</taxon>
        <taxon>Amborellales</taxon>
        <taxon>Amborellaceae</taxon>
        <taxon>Amborella</taxon>
    </lineage>
</organism>
<accession>W1NWP2</accession>
<proteinExistence type="predicted"/>
<name>W1NWP2_AMBTC</name>
<dbReference type="Proteomes" id="UP000017836">
    <property type="component" value="Unassembled WGS sequence"/>
</dbReference>
<gene>
    <name evidence="1" type="ORF">AMTR_s00105p00100250</name>
</gene>
<dbReference type="EMBL" id="KI394961">
    <property type="protein sequence ID" value="ERN00063.1"/>
    <property type="molecule type" value="Genomic_DNA"/>
</dbReference>
<evidence type="ECO:0000313" key="1">
    <source>
        <dbReference type="EMBL" id="ERN00063.1"/>
    </source>
</evidence>